<comment type="similarity">
    <text evidence="1">Belongs to the bacterial solute-binding protein 1 family.</text>
</comment>
<evidence type="ECO:0000256" key="2">
    <source>
        <dbReference type="ARBA" id="ARBA00022448"/>
    </source>
</evidence>
<dbReference type="GeneID" id="79317832"/>
<dbReference type="SUPFAM" id="SSF53850">
    <property type="entry name" value="Periplasmic binding protein-like II"/>
    <property type="match status" value="1"/>
</dbReference>
<evidence type="ECO:0000256" key="3">
    <source>
        <dbReference type="ARBA" id="ARBA00022729"/>
    </source>
</evidence>
<sequence>MRFTHLGTFGGEAEAFIPEFENQTDGVTVEHQQTPAQSASSHDYYVNQFISQSSDFDVGQMDVIWPAEFASNGWIAEVDDPEGHTDEMLETPVKAATIDGTLYGMPLYTDANALYYRKDVLDKYDMDPPETYMELVNQVQTIKKKEDKDWNGYIWQGGANEGLTIMWLNWLWGMDGTVHHDGKLKVNTEKGVQALQHAVDLIHKYKVTPQSVPASQTDGNRQTFQNGNTLFMRNWPYAISVMNEDGSAVKDKFDVVALPTHEDHPDAKNSCLGGWNIFINKFSQSKAAAQKFASFMATKEVQGRLATEFSRLPVRREIYEEDKYQEEFPQLELYKDILPRTNARPATPKYTTFSQIVYTDLNAALVQSKTPQAALDAAQKKIDNKVNDA</sequence>
<gene>
    <name evidence="4" type="ORF">ACFQPE_19600</name>
</gene>
<dbReference type="CDD" id="cd14750">
    <property type="entry name" value="PBP2_TMBP"/>
    <property type="match status" value="1"/>
</dbReference>
<accession>A0ABD6AFA2</accession>
<dbReference type="PANTHER" id="PTHR30061">
    <property type="entry name" value="MALTOSE-BINDING PERIPLASMIC PROTEIN"/>
    <property type="match status" value="1"/>
</dbReference>
<keyword evidence="2" id="KW-0813">Transport</keyword>
<protein>
    <submittedName>
        <fullName evidence="4">ABC transporter substrate-binding protein</fullName>
    </submittedName>
</protein>
<comment type="caution">
    <text evidence="4">The sequence shown here is derived from an EMBL/GenBank/DDBJ whole genome shotgun (WGS) entry which is preliminary data.</text>
</comment>
<dbReference type="AlphaFoldDB" id="A0ABD6AFA2"/>
<dbReference type="Gene3D" id="3.40.190.10">
    <property type="entry name" value="Periplasmic binding protein-like II"/>
    <property type="match status" value="2"/>
</dbReference>
<organism evidence="4 5">
    <name type="scientific">Halomarina halobia</name>
    <dbReference type="NCBI Taxonomy" id="3033386"/>
    <lineage>
        <taxon>Archaea</taxon>
        <taxon>Methanobacteriati</taxon>
        <taxon>Methanobacteriota</taxon>
        <taxon>Stenosarchaea group</taxon>
        <taxon>Halobacteria</taxon>
        <taxon>Halobacteriales</taxon>
        <taxon>Natronomonadaceae</taxon>
        <taxon>Halomarina</taxon>
    </lineage>
</organism>
<dbReference type="Proteomes" id="UP001596547">
    <property type="component" value="Unassembled WGS sequence"/>
</dbReference>
<evidence type="ECO:0000256" key="1">
    <source>
        <dbReference type="ARBA" id="ARBA00008520"/>
    </source>
</evidence>
<proteinExistence type="inferred from homology"/>
<dbReference type="InterPro" id="IPR006059">
    <property type="entry name" value="SBP"/>
</dbReference>
<dbReference type="PANTHER" id="PTHR30061:SF50">
    <property type="entry name" value="MALTOSE_MALTODEXTRIN-BINDING PERIPLASMIC PROTEIN"/>
    <property type="match status" value="1"/>
</dbReference>
<name>A0ABD6AFA2_9EURY</name>
<dbReference type="RefSeq" id="WP_276306181.1">
    <property type="nucleotide sequence ID" value="NZ_CP119993.1"/>
</dbReference>
<dbReference type="EMBL" id="JBHTBF010000003">
    <property type="protein sequence ID" value="MFC7318981.1"/>
    <property type="molecule type" value="Genomic_DNA"/>
</dbReference>
<evidence type="ECO:0000313" key="5">
    <source>
        <dbReference type="Proteomes" id="UP001596547"/>
    </source>
</evidence>
<reference evidence="4 5" key="1">
    <citation type="journal article" date="2019" name="Int. J. Syst. Evol. Microbiol.">
        <title>The Global Catalogue of Microorganisms (GCM) 10K type strain sequencing project: providing services to taxonomists for standard genome sequencing and annotation.</title>
        <authorList>
            <consortium name="The Broad Institute Genomics Platform"/>
            <consortium name="The Broad Institute Genome Sequencing Center for Infectious Disease"/>
            <person name="Wu L."/>
            <person name="Ma J."/>
        </authorList>
    </citation>
    <scope>NUCLEOTIDE SEQUENCE [LARGE SCALE GENOMIC DNA]</scope>
    <source>
        <strain evidence="4 5">PSR21</strain>
    </source>
</reference>
<dbReference type="Pfam" id="PF01547">
    <property type="entry name" value="SBP_bac_1"/>
    <property type="match status" value="1"/>
</dbReference>
<keyword evidence="5" id="KW-1185">Reference proteome</keyword>
<evidence type="ECO:0000313" key="4">
    <source>
        <dbReference type="EMBL" id="MFC7318981.1"/>
    </source>
</evidence>
<keyword evidence="3" id="KW-0732">Signal</keyword>